<feature type="region of interest" description="Disordered" evidence="1">
    <location>
        <begin position="1"/>
        <end position="22"/>
    </location>
</feature>
<reference evidence="2 3" key="1">
    <citation type="journal article" date="2010" name="Science">
        <title>Genomic comparison of the ants Camponotus floridanus and Harpegnathos saltator.</title>
        <authorList>
            <person name="Bonasio R."/>
            <person name="Zhang G."/>
            <person name="Ye C."/>
            <person name="Mutti N.S."/>
            <person name="Fang X."/>
            <person name="Qin N."/>
            <person name="Donahue G."/>
            <person name="Yang P."/>
            <person name="Li Q."/>
            <person name="Li C."/>
            <person name="Zhang P."/>
            <person name="Huang Z."/>
            <person name="Berger S.L."/>
            <person name="Reinberg D."/>
            <person name="Wang J."/>
            <person name="Liebig J."/>
        </authorList>
    </citation>
    <scope>NUCLEOTIDE SEQUENCE [LARGE SCALE GENOMIC DNA]</scope>
    <source>
        <strain evidence="2 3">R22 G/1</strain>
    </source>
</reference>
<feature type="non-terminal residue" evidence="2">
    <location>
        <position position="1"/>
    </location>
</feature>
<feature type="compositionally biased region" description="Basic and acidic residues" evidence="1">
    <location>
        <begin position="8"/>
        <end position="17"/>
    </location>
</feature>
<accession>E2B6D4</accession>
<name>E2B6D4_HARSA</name>
<dbReference type="OrthoDB" id="10033972at2759"/>
<dbReference type="PANTHER" id="PTHR46060">
    <property type="entry name" value="MARINER MOS1 TRANSPOSASE-LIKE PROTEIN"/>
    <property type="match status" value="1"/>
</dbReference>
<dbReference type="PANTHER" id="PTHR46060:SF1">
    <property type="entry name" value="MARINER MOS1 TRANSPOSASE-LIKE PROTEIN"/>
    <property type="match status" value="1"/>
</dbReference>
<dbReference type="EMBL" id="GL445954">
    <property type="protein sequence ID" value="EFN88747.1"/>
    <property type="molecule type" value="Genomic_DNA"/>
</dbReference>
<dbReference type="STRING" id="610380.E2B6D4"/>
<dbReference type="Proteomes" id="UP000008237">
    <property type="component" value="Unassembled WGS sequence"/>
</dbReference>
<evidence type="ECO:0000313" key="3">
    <source>
        <dbReference type="Proteomes" id="UP000008237"/>
    </source>
</evidence>
<organism evidence="3">
    <name type="scientific">Harpegnathos saltator</name>
    <name type="common">Jerdon's jumping ant</name>
    <dbReference type="NCBI Taxonomy" id="610380"/>
    <lineage>
        <taxon>Eukaryota</taxon>
        <taxon>Metazoa</taxon>
        <taxon>Ecdysozoa</taxon>
        <taxon>Arthropoda</taxon>
        <taxon>Hexapoda</taxon>
        <taxon>Insecta</taxon>
        <taxon>Pterygota</taxon>
        <taxon>Neoptera</taxon>
        <taxon>Endopterygota</taxon>
        <taxon>Hymenoptera</taxon>
        <taxon>Apocrita</taxon>
        <taxon>Aculeata</taxon>
        <taxon>Formicoidea</taxon>
        <taxon>Formicidae</taxon>
        <taxon>Ponerinae</taxon>
        <taxon>Ponerini</taxon>
        <taxon>Harpegnathos</taxon>
    </lineage>
</organism>
<dbReference type="OMA" id="NTANKDW"/>
<dbReference type="InParanoid" id="E2B6D4"/>
<feature type="non-terminal residue" evidence="2">
    <location>
        <position position="75"/>
    </location>
</feature>
<evidence type="ECO:0000256" key="1">
    <source>
        <dbReference type="SAM" id="MobiDB-lite"/>
    </source>
</evidence>
<sequence>EFKRGRTSTKDEHRSGRPVEVTTPEMIDKIHDMVLSDRRIKVREIVEATSISQGTVFSILHEKLGVKKISARWVP</sequence>
<gene>
    <name evidence="2" type="ORF">EAI_06563</name>
</gene>
<dbReference type="AlphaFoldDB" id="E2B6D4"/>
<evidence type="ECO:0000313" key="2">
    <source>
        <dbReference type="EMBL" id="EFN88747.1"/>
    </source>
</evidence>
<proteinExistence type="predicted"/>
<dbReference type="InterPro" id="IPR052709">
    <property type="entry name" value="Transposase-MT_Hybrid"/>
</dbReference>
<protein>
    <submittedName>
        <fullName evidence="2">Uncharacterized protein FLJ37770</fullName>
    </submittedName>
</protein>
<keyword evidence="3" id="KW-1185">Reference proteome</keyword>